<evidence type="ECO:0000313" key="8">
    <source>
        <dbReference type="EMBL" id="GKT25108.1"/>
    </source>
</evidence>
<comment type="similarity">
    <text evidence="6">Belongs to the peptidase M3 family.</text>
</comment>
<name>A0ABQ5K4U9_9EUKA</name>
<comment type="caution">
    <text evidence="8">The sequence shown here is derived from an EMBL/GenBank/DDBJ whole genome shotgun (WGS) entry which is preliminary data.</text>
</comment>
<feature type="domain" description="Peptidase M3A/M3B catalytic" evidence="7">
    <location>
        <begin position="14"/>
        <end position="104"/>
    </location>
</feature>
<reference evidence="8" key="1">
    <citation type="submission" date="2022-03" db="EMBL/GenBank/DDBJ databases">
        <title>Draft genome sequence of Aduncisulcus paluster, a free-living microaerophilic Fornicata.</title>
        <authorList>
            <person name="Yuyama I."/>
            <person name="Kume K."/>
            <person name="Tamura T."/>
            <person name="Inagaki Y."/>
            <person name="Hashimoto T."/>
        </authorList>
    </citation>
    <scope>NUCLEOTIDE SEQUENCE</scope>
    <source>
        <strain evidence="8">NY0171</strain>
    </source>
</reference>
<feature type="non-terminal residue" evidence="8">
    <location>
        <position position="104"/>
    </location>
</feature>
<keyword evidence="4 6" id="KW-0862">Zinc</keyword>
<evidence type="ECO:0000256" key="2">
    <source>
        <dbReference type="ARBA" id="ARBA00022723"/>
    </source>
</evidence>
<dbReference type="Gene3D" id="1.10.1370.20">
    <property type="entry name" value="Oligoendopeptidase f, C-terminal domain"/>
    <property type="match status" value="1"/>
</dbReference>
<organism evidence="8 9">
    <name type="scientific">Aduncisulcus paluster</name>
    <dbReference type="NCBI Taxonomy" id="2918883"/>
    <lineage>
        <taxon>Eukaryota</taxon>
        <taxon>Metamonada</taxon>
        <taxon>Carpediemonas-like organisms</taxon>
        <taxon>Aduncisulcus</taxon>
    </lineage>
</organism>
<evidence type="ECO:0000256" key="5">
    <source>
        <dbReference type="ARBA" id="ARBA00023049"/>
    </source>
</evidence>
<proteinExistence type="inferred from homology"/>
<keyword evidence="3 6" id="KW-0378">Hydrolase</keyword>
<keyword evidence="9" id="KW-1185">Reference proteome</keyword>
<evidence type="ECO:0000256" key="3">
    <source>
        <dbReference type="ARBA" id="ARBA00022801"/>
    </source>
</evidence>
<dbReference type="Proteomes" id="UP001057375">
    <property type="component" value="Unassembled WGS sequence"/>
</dbReference>
<keyword evidence="5 6" id="KW-0482">Metalloprotease</keyword>
<dbReference type="InterPro" id="IPR001567">
    <property type="entry name" value="Pept_M3A_M3B_dom"/>
</dbReference>
<evidence type="ECO:0000256" key="6">
    <source>
        <dbReference type="RuleBase" id="RU003435"/>
    </source>
</evidence>
<comment type="cofactor">
    <cofactor evidence="6">
        <name>Zn(2+)</name>
        <dbReference type="ChEBI" id="CHEBI:29105"/>
    </cofactor>
    <text evidence="6">Binds 1 zinc ion.</text>
</comment>
<evidence type="ECO:0000256" key="1">
    <source>
        <dbReference type="ARBA" id="ARBA00022670"/>
    </source>
</evidence>
<gene>
    <name evidence="8" type="ORF">ADUPG1_004627</name>
</gene>
<dbReference type="EMBL" id="BQXS01007071">
    <property type="protein sequence ID" value="GKT25108.1"/>
    <property type="molecule type" value="Genomic_DNA"/>
</dbReference>
<evidence type="ECO:0000313" key="9">
    <source>
        <dbReference type="Proteomes" id="UP001057375"/>
    </source>
</evidence>
<keyword evidence="2 6" id="KW-0479">Metal-binding</keyword>
<evidence type="ECO:0000259" key="7">
    <source>
        <dbReference type="Pfam" id="PF01432"/>
    </source>
</evidence>
<evidence type="ECO:0000256" key="4">
    <source>
        <dbReference type="ARBA" id="ARBA00022833"/>
    </source>
</evidence>
<dbReference type="Pfam" id="PF01432">
    <property type="entry name" value="Peptidase_M3"/>
    <property type="match status" value="1"/>
</dbReference>
<keyword evidence="1 6" id="KW-0645">Protease</keyword>
<accession>A0ABQ5K4U9</accession>
<dbReference type="SUPFAM" id="SSF55486">
    <property type="entry name" value="Metalloproteases ('zincins'), catalytic domain"/>
    <property type="match status" value="1"/>
</dbReference>
<protein>
    <submittedName>
        <fullName evidence="8">Peptidase M3A/M3B like protein</fullName>
    </submittedName>
</protein>
<dbReference type="InterPro" id="IPR042088">
    <property type="entry name" value="OligoPept_F_C"/>
</dbReference>
<sequence length="104" mass="11711">MIAKALQPLGNQYVADFNKGISDQWVDAYEDDNKYTGGYQWGTYDTHPFILMNYNNTLDSALTLAHEMGHALNSKYSNDTQPYAMADYPIFTAEVASTVNEMLV</sequence>